<dbReference type="GO" id="GO:0051536">
    <property type="term" value="F:iron-sulfur cluster binding"/>
    <property type="evidence" value="ECO:0007669"/>
    <property type="project" value="UniProtKB-KW"/>
</dbReference>
<proteinExistence type="inferred from homology"/>
<name>A0A4U1L3T7_9SPHN</name>
<comment type="caution">
    <text evidence="5">The sequence shown here is derived from an EMBL/GenBank/DDBJ whole genome shotgun (WGS) entry which is preliminary data.</text>
</comment>
<dbReference type="PANTHER" id="PTHR30548">
    <property type="entry name" value="2-HYDROXYGLUTARYL-COA DEHYDRATASE, D-COMPONENT-RELATED"/>
    <property type="match status" value="1"/>
</dbReference>
<evidence type="ECO:0000313" key="5">
    <source>
        <dbReference type="EMBL" id="TKD51567.1"/>
    </source>
</evidence>
<keyword evidence="3" id="KW-0408">Iron</keyword>
<evidence type="ECO:0000256" key="3">
    <source>
        <dbReference type="ARBA" id="ARBA00023004"/>
    </source>
</evidence>
<keyword evidence="6" id="KW-1185">Reference proteome</keyword>
<dbReference type="InterPro" id="IPR010327">
    <property type="entry name" value="FldB/FldC_alpha/beta"/>
</dbReference>
<dbReference type="AlphaFoldDB" id="A0A4U1L3T7"/>
<accession>A0A4U1L3T7</accession>
<organism evidence="5 6">
    <name type="scientific">Sphingomonas baiyangensis</name>
    <dbReference type="NCBI Taxonomy" id="2572576"/>
    <lineage>
        <taxon>Bacteria</taxon>
        <taxon>Pseudomonadati</taxon>
        <taxon>Pseudomonadota</taxon>
        <taxon>Alphaproteobacteria</taxon>
        <taxon>Sphingomonadales</taxon>
        <taxon>Sphingomonadaceae</taxon>
        <taxon>Sphingomonas</taxon>
    </lineage>
</organism>
<dbReference type="PANTHER" id="PTHR30548:SF4">
    <property type="entry name" value="SUBUNIT OF OXYGEN-SENSITIVE 2-HYDROXYISOCAPROYL-COA DEHYDRATASE"/>
    <property type="match status" value="1"/>
</dbReference>
<evidence type="ECO:0000256" key="2">
    <source>
        <dbReference type="ARBA" id="ARBA00022723"/>
    </source>
</evidence>
<gene>
    <name evidence="5" type="ORF">FBR43_12980</name>
</gene>
<reference evidence="5 6" key="1">
    <citation type="submission" date="2019-04" db="EMBL/GenBank/DDBJ databases">
        <authorList>
            <person name="Yang Y."/>
            <person name="Wei D."/>
        </authorList>
    </citation>
    <scope>NUCLEOTIDE SEQUENCE [LARGE SCALE GENOMIC DNA]</scope>
    <source>
        <strain evidence="5 6">L-1-4w-11</strain>
    </source>
</reference>
<dbReference type="Pfam" id="PF06050">
    <property type="entry name" value="HGD-D"/>
    <property type="match status" value="1"/>
</dbReference>
<dbReference type="GO" id="GO:0046872">
    <property type="term" value="F:metal ion binding"/>
    <property type="evidence" value="ECO:0007669"/>
    <property type="project" value="UniProtKB-KW"/>
</dbReference>
<dbReference type="Gene3D" id="1.20.1270.370">
    <property type="match status" value="1"/>
</dbReference>
<keyword evidence="4" id="KW-0411">Iron-sulfur</keyword>
<evidence type="ECO:0000313" key="6">
    <source>
        <dbReference type="Proteomes" id="UP000309138"/>
    </source>
</evidence>
<evidence type="ECO:0000256" key="4">
    <source>
        <dbReference type="ARBA" id="ARBA00023014"/>
    </source>
</evidence>
<keyword evidence="2" id="KW-0479">Metal-binding</keyword>
<dbReference type="Gene3D" id="3.40.50.11900">
    <property type="match status" value="1"/>
</dbReference>
<dbReference type="Gene3D" id="3.40.50.11890">
    <property type="match status" value="1"/>
</dbReference>
<dbReference type="EMBL" id="SWKR01000002">
    <property type="protein sequence ID" value="TKD51567.1"/>
    <property type="molecule type" value="Genomic_DNA"/>
</dbReference>
<evidence type="ECO:0000256" key="1">
    <source>
        <dbReference type="ARBA" id="ARBA00005806"/>
    </source>
</evidence>
<dbReference type="Proteomes" id="UP000309138">
    <property type="component" value="Unassembled WGS sequence"/>
</dbReference>
<sequence>MPSPTGRARSRRSPRVERSASWWCASASRPVTDAALARLRAAYADPAAEVARAHAAGTPVVGYFLNSVPIELVLAAGMHPIRLTGRTERTPVRADRYMEEYFDGEVRAIFEALLAGEHAALDLLVVPRSAEIYLQLYYWIGEIPRWEPEVALPPAWLFDLLQTPSYTTTRYVIGRLHAMAERLHRAGGVVIDDARLAGGIALANRLRAAVTAASTLWHGEAPRLSGADALHVIAAAQILHPDEAIAVLEALVGNPPAPIQRSGPRLMVKGSPQHHTRFTMLVEDCGARVVAHDHIAGDRIFERPVRESGDPWEALALHYQREIPGPRAYPQAREDARFLALAEAAAVDGVVIIHDEWDDTLGWEYPDQKRAMDARGLPSLFLKRQSWFAPPEAAQRAAIGGFIDQIERGRA</sequence>
<protein>
    <submittedName>
        <fullName evidence="5">2-hydroxyacyl-CoA dehydratase</fullName>
    </submittedName>
</protein>
<dbReference type="OrthoDB" id="355459at2"/>
<comment type="similarity">
    <text evidence="1">Belongs to the FldB/FldC dehydratase alpha/beta subunit family.</text>
</comment>